<keyword evidence="11" id="KW-0614">Plasmid</keyword>
<keyword evidence="12" id="KW-1185">Reference proteome</keyword>
<dbReference type="InterPro" id="IPR027417">
    <property type="entry name" value="P-loop_NTPase"/>
</dbReference>
<protein>
    <submittedName>
        <fullName evidence="11">ATP-dependent metallopeptidase HflB3</fullName>
        <ecNumber evidence="11">3.4.24.-</ecNumber>
    </submittedName>
</protein>
<accession>E0S3H8</accession>
<evidence type="ECO:0000313" key="11">
    <source>
        <dbReference type="EMBL" id="ADL35960.1"/>
    </source>
</evidence>
<dbReference type="EC" id="3.4.24.-" evidence="11"/>
<dbReference type="InterPro" id="IPR000642">
    <property type="entry name" value="Peptidase_M41"/>
</dbReference>
<evidence type="ECO:0000256" key="2">
    <source>
        <dbReference type="ARBA" id="ARBA00010044"/>
    </source>
</evidence>
<dbReference type="PROSITE" id="PS00674">
    <property type="entry name" value="AAA"/>
    <property type="match status" value="1"/>
</dbReference>
<gene>
    <name evidence="11" type="primary">hflB3</name>
    <name evidence="11" type="ordered locus">bpr_II019</name>
</gene>
<evidence type="ECO:0000256" key="5">
    <source>
        <dbReference type="ARBA" id="ARBA00022801"/>
    </source>
</evidence>
<dbReference type="GO" id="GO:0005886">
    <property type="term" value="C:plasma membrane"/>
    <property type="evidence" value="ECO:0007669"/>
    <property type="project" value="TreeGrafter"/>
</dbReference>
<dbReference type="InterPro" id="IPR003593">
    <property type="entry name" value="AAA+_ATPase"/>
</dbReference>
<evidence type="ECO:0000259" key="10">
    <source>
        <dbReference type="SMART" id="SM00382"/>
    </source>
</evidence>
<dbReference type="InterPro" id="IPR041569">
    <property type="entry name" value="AAA_lid_3"/>
</dbReference>
<dbReference type="SUPFAM" id="SSF140990">
    <property type="entry name" value="FtsH protease domain-like"/>
    <property type="match status" value="1"/>
</dbReference>
<comment type="similarity">
    <text evidence="8">Belongs to the AAA ATPase family.</text>
</comment>
<evidence type="ECO:0000256" key="6">
    <source>
        <dbReference type="ARBA" id="ARBA00022833"/>
    </source>
</evidence>
<dbReference type="KEGG" id="bpb:bpr_II019"/>
<dbReference type="GO" id="GO:0046872">
    <property type="term" value="F:metal ion binding"/>
    <property type="evidence" value="ECO:0007669"/>
    <property type="project" value="UniProtKB-KW"/>
</dbReference>
<keyword evidence="9" id="KW-0472">Membrane</keyword>
<keyword evidence="9" id="KW-1133">Transmembrane helix</keyword>
<dbReference type="InterPro" id="IPR003959">
    <property type="entry name" value="ATPase_AAA_core"/>
</dbReference>
<dbReference type="SUPFAM" id="SSF52540">
    <property type="entry name" value="P-loop containing nucleoside triphosphate hydrolases"/>
    <property type="match status" value="1"/>
</dbReference>
<dbReference type="InterPro" id="IPR003960">
    <property type="entry name" value="ATPase_AAA_CS"/>
</dbReference>
<feature type="transmembrane region" description="Helical" evidence="9">
    <location>
        <begin position="20"/>
        <end position="41"/>
    </location>
</feature>
<reference evidence="11 12" key="1">
    <citation type="journal article" date="2010" name="PLoS ONE">
        <title>The glycobiome of the rumen bacterium Butyrivibrio proteoclasticus B316(T) highlights adaptation to a polysaccharide-rich environment.</title>
        <authorList>
            <person name="Kelly W.J."/>
            <person name="Leahy S.C."/>
            <person name="Altermann E."/>
            <person name="Yeoman C.J."/>
            <person name="Dunne J.C."/>
            <person name="Kong Z."/>
            <person name="Pacheco D.M."/>
            <person name="Li D."/>
            <person name="Noel S.J."/>
            <person name="Moon C.D."/>
            <person name="Cookson A.L."/>
            <person name="Attwood G.T."/>
        </authorList>
    </citation>
    <scope>NUCLEOTIDE SEQUENCE [LARGE SCALE GENOMIC DNA]</scope>
    <source>
        <strain evidence="12">ATCC 51982 / DSM 14932 / B316</strain>
        <plasmid evidence="12">Plasmid pCY360</plasmid>
    </source>
</reference>
<dbReference type="Gene3D" id="1.20.58.760">
    <property type="entry name" value="Peptidase M41"/>
    <property type="match status" value="1"/>
</dbReference>
<evidence type="ECO:0000256" key="3">
    <source>
        <dbReference type="ARBA" id="ARBA00022670"/>
    </source>
</evidence>
<dbReference type="GO" id="GO:0016887">
    <property type="term" value="F:ATP hydrolysis activity"/>
    <property type="evidence" value="ECO:0007669"/>
    <property type="project" value="InterPro"/>
</dbReference>
<dbReference type="InterPro" id="IPR037219">
    <property type="entry name" value="Peptidase_M41-like"/>
</dbReference>
<dbReference type="PANTHER" id="PTHR23076">
    <property type="entry name" value="METALLOPROTEASE M41 FTSH"/>
    <property type="match status" value="1"/>
</dbReference>
<evidence type="ECO:0000256" key="1">
    <source>
        <dbReference type="ARBA" id="ARBA00001947"/>
    </source>
</evidence>
<evidence type="ECO:0000313" key="12">
    <source>
        <dbReference type="Proteomes" id="UP000001299"/>
    </source>
</evidence>
<evidence type="ECO:0000256" key="7">
    <source>
        <dbReference type="ARBA" id="ARBA00023049"/>
    </source>
</evidence>
<name>E0S3H8_BUTPB</name>
<feature type="transmembrane region" description="Helical" evidence="9">
    <location>
        <begin position="138"/>
        <end position="159"/>
    </location>
</feature>
<organism evidence="11 12">
    <name type="scientific">Butyrivibrio proteoclasticus (strain ATCC 51982 / DSM 14932 / B316)</name>
    <name type="common">Clostridium proteoclasticum</name>
    <dbReference type="NCBI Taxonomy" id="515622"/>
    <lineage>
        <taxon>Bacteria</taxon>
        <taxon>Bacillati</taxon>
        <taxon>Bacillota</taxon>
        <taxon>Clostridia</taxon>
        <taxon>Lachnospirales</taxon>
        <taxon>Lachnospiraceae</taxon>
        <taxon>Butyrivibrio</taxon>
    </lineage>
</organism>
<dbReference type="Pfam" id="PF17862">
    <property type="entry name" value="AAA_lid_3"/>
    <property type="match status" value="1"/>
</dbReference>
<evidence type="ECO:0000256" key="8">
    <source>
        <dbReference type="RuleBase" id="RU003651"/>
    </source>
</evidence>
<comment type="cofactor">
    <cofactor evidence="1">
        <name>Zn(2+)</name>
        <dbReference type="ChEBI" id="CHEBI:29105"/>
    </cofactor>
</comment>
<dbReference type="Gene3D" id="1.10.8.60">
    <property type="match status" value="1"/>
</dbReference>
<comment type="similarity">
    <text evidence="2">In the C-terminal section; belongs to the peptidase M41 family.</text>
</comment>
<dbReference type="Pfam" id="PF00004">
    <property type="entry name" value="AAA"/>
    <property type="match status" value="1"/>
</dbReference>
<dbReference type="RefSeq" id="WP_013282610.1">
    <property type="nucleotide sequence ID" value="NC_014389.1"/>
</dbReference>
<keyword evidence="8" id="KW-0547">Nucleotide-binding</keyword>
<keyword evidence="3" id="KW-0645">Protease</keyword>
<proteinExistence type="inferred from homology"/>
<dbReference type="AlphaFoldDB" id="E0S3H8"/>
<keyword evidence="5 11" id="KW-0378">Hydrolase</keyword>
<evidence type="ECO:0000256" key="4">
    <source>
        <dbReference type="ARBA" id="ARBA00022723"/>
    </source>
</evidence>
<dbReference type="Proteomes" id="UP000001299">
    <property type="component" value="Plasmid pCY360"/>
</dbReference>
<feature type="domain" description="AAA+ ATPase" evidence="10">
    <location>
        <begin position="213"/>
        <end position="351"/>
    </location>
</feature>
<sequence>MKDFLSRLNDTIRSSRKAKILATIGLVATAILISGIVNIIISHQPVPKTITYLEFVELMKDGKVESVSYVKESEYMTIQLYNDVTKDMTLDELEKYTYPISDTRKCLYPGHNDFRKELLENNIRIIIEADQADKISMLALQISSVVLPLLMFVMIIGTFKKIMPGQSGNYTIIEDTNIGFKDIIGHEEVIESLKLITKLLKDPSIGKKIGSKVPKGLLLIGPPGTGKTMLAKAVAHEAGVTFIYQNSAKVVNNAFVGTGPARIEKLFETARNHAPCIIFIDEIDAIGHSRGSARGHSEDDKVMGSLLQEMNGFEDRDDIFIIAATNRVDSLDEALVRSGRFDRQVYVNPPSDWTERRDMFKYYLKGYSLADDVDIDALSKQTPHFTGADIDVVCNEAGLIAIRRDRTSVSMECLEEAIDQKIFKGSRKKKDKYMADIKQIAYHEAGHAVMSHLLSEPIARISIQPNTSGVGGAVFTEDKDSFLQTKEELRAQVIIAYAGRAAEELKFGQVTTGASNDITKATYIMTQYIEKYGFDEHIGLLDLSVLKDGQVIKNDSSFERLSEMSKELYKESLKKLKASFDKVEVLANALLEKETMTGKEVEELLLNY</sequence>
<keyword evidence="7" id="KW-0482">Metalloprotease</keyword>
<dbReference type="FunFam" id="3.40.50.300:FF:002568">
    <property type="entry name" value="Cell division protein (FtsH)"/>
    <property type="match status" value="1"/>
</dbReference>
<dbReference type="GO" id="GO:0030163">
    <property type="term" value="P:protein catabolic process"/>
    <property type="evidence" value="ECO:0007669"/>
    <property type="project" value="TreeGrafter"/>
</dbReference>
<dbReference type="Pfam" id="PF01434">
    <property type="entry name" value="Peptidase_M41"/>
    <property type="match status" value="1"/>
</dbReference>
<dbReference type="GO" id="GO:0006508">
    <property type="term" value="P:proteolysis"/>
    <property type="evidence" value="ECO:0007669"/>
    <property type="project" value="UniProtKB-KW"/>
</dbReference>
<dbReference type="PANTHER" id="PTHR23076:SF97">
    <property type="entry name" value="ATP-DEPENDENT ZINC METALLOPROTEASE YME1L1"/>
    <property type="match status" value="1"/>
</dbReference>
<geneLocation type="plasmid" evidence="11 12">
    <name>pCY360</name>
</geneLocation>
<keyword evidence="9" id="KW-0812">Transmembrane</keyword>
<keyword evidence="6" id="KW-0862">Zinc</keyword>
<evidence type="ECO:0000256" key="9">
    <source>
        <dbReference type="SAM" id="Phobius"/>
    </source>
</evidence>
<keyword evidence="8" id="KW-0067">ATP-binding</keyword>
<dbReference type="HOGENOM" id="CLU_000688_16_2_9"/>
<dbReference type="SMART" id="SM00382">
    <property type="entry name" value="AAA"/>
    <property type="match status" value="1"/>
</dbReference>
<dbReference type="Gene3D" id="3.40.50.300">
    <property type="entry name" value="P-loop containing nucleotide triphosphate hydrolases"/>
    <property type="match status" value="1"/>
</dbReference>
<dbReference type="GO" id="GO:0004222">
    <property type="term" value="F:metalloendopeptidase activity"/>
    <property type="evidence" value="ECO:0007669"/>
    <property type="project" value="InterPro"/>
</dbReference>
<dbReference type="GO" id="GO:0005524">
    <property type="term" value="F:ATP binding"/>
    <property type="evidence" value="ECO:0007669"/>
    <property type="project" value="UniProtKB-KW"/>
</dbReference>
<dbReference type="GO" id="GO:0004176">
    <property type="term" value="F:ATP-dependent peptidase activity"/>
    <property type="evidence" value="ECO:0007669"/>
    <property type="project" value="InterPro"/>
</dbReference>
<dbReference type="EMBL" id="CP001812">
    <property type="protein sequence ID" value="ADL35960.1"/>
    <property type="molecule type" value="Genomic_DNA"/>
</dbReference>
<keyword evidence="4" id="KW-0479">Metal-binding</keyword>